<dbReference type="InterPro" id="IPR036872">
    <property type="entry name" value="CH_dom_sf"/>
</dbReference>
<dbReference type="Pfam" id="PF00169">
    <property type="entry name" value="PH"/>
    <property type="match status" value="1"/>
</dbReference>
<organism evidence="5 6">
    <name type="scientific">Acanthamoeba castellanii (strain ATCC 30010 / Neff)</name>
    <dbReference type="NCBI Taxonomy" id="1257118"/>
    <lineage>
        <taxon>Eukaryota</taxon>
        <taxon>Amoebozoa</taxon>
        <taxon>Discosea</taxon>
        <taxon>Longamoebia</taxon>
        <taxon>Centramoebida</taxon>
        <taxon>Acanthamoebidae</taxon>
        <taxon>Acanthamoeba</taxon>
    </lineage>
</organism>
<name>L8GR91_ACACF</name>
<feature type="compositionally biased region" description="Low complexity" evidence="3">
    <location>
        <begin position="419"/>
        <end position="442"/>
    </location>
</feature>
<feature type="region of interest" description="Disordered" evidence="3">
    <location>
        <begin position="475"/>
        <end position="513"/>
    </location>
</feature>
<reference evidence="5 6" key="1">
    <citation type="journal article" date="2013" name="Genome Biol.">
        <title>Genome of Acanthamoeba castellanii highlights extensive lateral gene transfer and early evolution of tyrosine kinase signaling.</title>
        <authorList>
            <person name="Clarke M."/>
            <person name="Lohan A.J."/>
            <person name="Liu B."/>
            <person name="Lagkouvardos I."/>
            <person name="Roy S."/>
            <person name="Zafar N."/>
            <person name="Bertelli C."/>
            <person name="Schilde C."/>
            <person name="Kianianmomeni A."/>
            <person name="Burglin T.R."/>
            <person name="Frech C."/>
            <person name="Turcotte B."/>
            <person name="Kopec K.O."/>
            <person name="Synnott J.M."/>
            <person name="Choo C."/>
            <person name="Paponov I."/>
            <person name="Finkler A."/>
            <person name="Soon Heng Tan C."/>
            <person name="Hutchins A.P."/>
            <person name="Weinmeier T."/>
            <person name="Rattei T."/>
            <person name="Chu J.S."/>
            <person name="Gimenez G."/>
            <person name="Irimia M."/>
            <person name="Rigden D.J."/>
            <person name="Fitzpatrick D.A."/>
            <person name="Lorenzo-Morales J."/>
            <person name="Bateman A."/>
            <person name="Chiu C.H."/>
            <person name="Tang P."/>
            <person name="Hegemann P."/>
            <person name="Fromm H."/>
            <person name="Raoult D."/>
            <person name="Greub G."/>
            <person name="Miranda-Saavedra D."/>
            <person name="Chen N."/>
            <person name="Nash P."/>
            <person name="Ginger M.L."/>
            <person name="Horn M."/>
            <person name="Schaap P."/>
            <person name="Caler L."/>
            <person name="Loftus B."/>
        </authorList>
    </citation>
    <scope>NUCLEOTIDE SEQUENCE [LARGE SCALE GENOMIC DNA]</scope>
    <source>
        <strain evidence="5 6">Neff</strain>
    </source>
</reference>
<keyword evidence="1 2" id="KW-0728">SH3 domain</keyword>
<dbReference type="InterPro" id="IPR036028">
    <property type="entry name" value="SH3-like_dom_sf"/>
</dbReference>
<feature type="compositionally biased region" description="Basic and acidic residues" evidence="3">
    <location>
        <begin position="558"/>
        <end position="578"/>
    </location>
</feature>
<dbReference type="OrthoDB" id="243840at2759"/>
<dbReference type="InterPro" id="IPR011993">
    <property type="entry name" value="PH-like_dom_sf"/>
</dbReference>
<feature type="compositionally biased region" description="Low complexity" evidence="3">
    <location>
        <begin position="974"/>
        <end position="989"/>
    </location>
</feature>
<feature type="region of interest" description="Disordered" evidence="3">
    <location>
        <begin position="531"/>
        <end position="677"/>
    </location>
</feature>
<dbReference type="Gene3D" id="2.30.30.40">
    <property type="entry name" value="SH3 Domains"/>
    <property type="match status" value="1"/>
</dbReference>
<dbReference type="CDD" id="cd00821">
    <property type="entry name" value="PH"/>
    <property type="match status" value="1"/>
</dbReference>
<keyword evidence="6" id="KW-1185">Reference proteome</keyword>
<feature type="region of interest" description="Disordered" evidence="3">
    <location>
        <begin position="748"/>
        <end position="1015"/>
    </location>
</feature>
<dbReference type="Proteomes" id="UP000011083">
    <property type="component" value="Unassembled WGS sequence"/>
</dbReference>
<evidence type="ECO:0000313" key="5">
    <source>
        <dbReference type="EMBL" id="ELR15510.1"/>
    </source>
</evidence>
<evidence type="ECO:0000313" key="6">
    <source>
        <dbReference type="Proteomes" id="UP000011083"/>
    </source>
</evidence>
<feature type="compositionally biased region" description="Basic residues" evidence="3">
    <location>
        <begin position="860"/>
        <end position="873"/>
    </location>
</feature>
<dbReference type="Gene3D" id="1.10.418.10">
    <property type="entry name" value="Calponin-like domain"/>
    <property type="match status" value="1"/>
</dbReference>
<feature type="region of interest" description="Disordered" evidence="3">
    <location>
        <begin position="234"/>
        <end position="255"/>
    </location>
</feature>
<sequence length="1237" mass="133944">MEKADVSSKDVSELGDGNKLARLVEGATSKTLPMGERSGGGGGVAVGAKGVQNTFVLYSILAFLSSEGIQIPQSCSPQVLAAGNQEQIVGLLKRLAWQYLIMVFAAKETRRAADGGLIAWATQKLHNHDHVVSHKTLYNGEVVLALIELATGAHALQSTSYSALDAEAKARALTEGFEAAQTQLDIPQVVDASDFVYQSIDLTSLLVYLALLRRVLDGKIDSGVQTNAVATKANQATSAGTASVPPLQTDRVENNMGPHAAASLGLQQRQSTPREIAEMKQKMAEKDRELEEMKRKMEQSRREAEEEMRRLVEEIKAMKEKEKLSSANSSIRSVSDLARSTSLDGEEEAASASESSPPSSPEPLRPARPDRKVSSGTSQRKISPSPLATSSSSATPSSPSASLRSSLSSRPSLPHHHASSSTSASSSPSSSPYSSPATSSSANPLRASPPKSGAAAAALPLPPLELQIEKIAAAAEPGLGGNHGALPTSPTTGPSKGAYARQQQQSAGGKKNSKMLDHFIGHFEREMEFYEQEKAQQAATVQNQQQPAEVEEEEEEEAIARERKANEEEMARLKREVETQLAELEMEAQLGDTNGQPTASGNARNARSSSTSSSNGTGKSPASSPQSSGSSHAVATPPSPSVQSRADQKGKQKQMTMRELVPKLCTDQAKTPPMDFMSPRTAEEIYTKIPSCYPLGDDDGDADVLLDTILMQIDLDRKKGQMSPRDKEDYEDYMREKRMVDKRKQHLLDEGLSAAFPPSPEELRRRDAGPMKMATPTSSSEDIIATAGVVRQRSHSSFSSTESPTTRSRANTYHISELVLEDDYDHQHHGDVAGRPRESPRDADHPTPAAAVGDKDTKKKKEKKKEKEKKKKNNGAATMTSAGGGDEVDEKQAKRKKRNSLTSAFGSLKVKGTSSKEKRMSGAMRTTSFSSRFLPRSSRSSDDPDKPGSPSASPKTPKMPKEPKKERSWRDLRSSFSFSSGSKGKVSKSTGAGISSPRGNNKMRKAAPDDPREGVKGVMIGLYDFQARKEDEISFNRGDLIYLMSDLDETGWALGKIKPRKRRMYESESNDERIGLFPVEFVRVAKEGEEQQADDAEDGTQGSFSSSSSNLSADSSPPKPQLASSSSSSLPLPGGVDAVADGAQGWLYFKHSSKKWLSHHFVLTKDWLTYYKNQKPDKKPLGKIPLAQAWLEVSRALDEKQKKVHCILIATPAGKTVDLEAWLDAFRNTTIAGLRQM</sequence>
<feature type="compositionally biased region" description="Basic and acidic residues" evidence="3">
    <location>
        <begin position="1006"/>
        <end position="1015"/>
    </location>
</feature>
<feature type="region of interest" description="Disordered" evidence="3">
    <location>
        <begin position="320"/>
        <end position="458"/>
    </location>
</feature>
<feature type="domain" description="SH3" evidence="4">
    <location>
        <begin position="1014"/>
        <end position="1087"/>
    </location>
</feature>
<dbReference type="InterPro" id="IPR001452">
    <property type="entry name" value="SH3_domain"/>
</dbReference>
<dbReference type="RefSeq" id="XP_004337523.1">
    <property type="nucleotide sequence ID" value="XM_004337475.1"/>
</dbReference>
<dbReference type="Gene3D" id="2.30.29.30">
    <property type="entry name" value="Pleckstrin-homology domain (PH domain)/Phosphotyrosine-binding domain (PTB)"/>
    <property type="match status" value="1"/>
</dbReference>
<proteinExistence type="predicted"/>
<dbReference type="AlphaFoldDB" id="L8GR91"/>
<feature type="compositionally biased region" description="Low complexity" evidence="3">
    <location>
        <begin position="928"/>
        <end position="938"/>
    </location>
</feature>
<feature type="compositionally biased region" description="Basic and acidic residues" evidence="3">
    <location>
        <begin position="825"/>
        <end position="845"/>
    </location>
</feature>
<feature type="compositionally biased region" description="Low complexity" evidence="3">
    <location>
        <begin position="1099"/>
        <end position="1130"/>
    </location>
</feature>
<dbReference type="SMART" id="SM00326">
    <property type="entry name" value="SH3"/>
    <property type="match status" value="1"/>
</dbReference>
<dbReference type="InterPro" id="IPR001849">
    <property type="entry name" value="PH_domain"/>
</dbReference>
<evidence type="ECO:0000256" key="2">
    <source>
        <dbReference type="PROSITE-ProRule" id="PRU00192"/>
    </source>
</evidence>
<protein>
    <submittedName>
        <fullName evidence="5">SH3 domain containing protein</fullName>
    </submittedName>
</protein>
<dbReference type="PROSITE" id="PS50002">
    <property type="entry name" value="SH3"/>
    <property type="match status" value="1"/>
</dbReference>
<dbReference type="Pfam" id="PF14604">
    <property type="entry name" value="SH3_9"/>
    <property type="match status" value="1"/>
</dbReference>
<feature type="compositionally biased region" description="Basic and acidic residues" evidence="3">
    <location>
        <begin position="959"/>
        <end position="973"/>
    </location>
</feature>
<evidence type="ECO:0000256" key="3">
    <source>
        <dbReference type="SAM" id="MobiDB-lite"/>
    </source>
</evidence>
<feature type="region of interest" description="Disordered" evidence="3">
    <location>
        <begin position="1088"/>
        <end position="1130"/>
    </location>
</feature>
<feature type="compositionally biased region" description="Polar residues" evidence="3">
    <location>
        <begin position="325"/>
        <end position="343"/>
    </location>
</feature>
<feature type="compositionally biased region" description="Low complexity" evidence="3">
    <location>
        <begin position="535"/>
        <end position="548"/>
    </location>
</feature>
<feature type="compositionally biased region" description="Low complexity" evidence="3">
    <location>
        <begin position="598"/>
        <end position="631"/>
    </location>
</feature>
<dbReference type="KEGG" id="acan:ACA1_163370"/>
<dbReference type="VEuPathDB" id="AmoebaDB:ACA1_163370"/>
<dbReference type="CDD" id="cd00174">
    <property type="entry name" value="SH3"/>
    <property type="match status" value="1"/>
</dbReference>
<gene>
    <name evidence="5" type="ORF">ACA1_163370</name>
</gene>
<evidence type="ECO:0000256" key="1">
    <source>
        <dbReference type="ARBA" id="ARBA00022443"/>
    </source>
</evidence>
<dbReference type="GeneID" id="14916238"/>
<evidence type="ECO:0000259" key="4">
    <source>
        <dbReference type="PROSITE" id="PS50002"/>
    </source>
</evidence>
<feature type="compositionally biased region" description="Low complexity" evidence="3">
    <location>
        <begin position="383"/>
        <end position="412"/>
    </location>
</feature>
<dbReference type="SUPFAM" id="SSF47576">
    <property type="entry name" value="Calponin-homology domain, CH-domain"/>
    <property type="match status" value="1"/>
</dbReference>
<feature type="compositionally biased region" description="Low complexity" evidence="3">
    <location>
        <begin position="795"/>
        <end position="809"/>
    </location>
</feature>
<dbReference type="SUPFAM" id="SSF50044">
    <property type="entry name" value="SH3-domain"/>
    <property type="match status" value="1"/>
</dbReference>
<feature type="compositionally biased region" description="Polar residues" evidence="3">
    <location>
        <begin position="990"/>
        <end position="999"/>
    </location>
</feature>
<dbReference type="EMBL" id="KB008026">
    <property type="protein sequence ID" value="ELR15510.1"/>
    <property type="molecule type" value="Genomic_DNA"/>
</dbReference>
<dbReference type="OMA" id="ANTYHIS"/>
<feature type="region of interest" description="Disordered" evidence="3">
    <location>
        <begin position="279"/>
        <end position="305"/>
    </location>
</feature>
<dbReference type="SUPFAM" id="SSF50729">
    <property type="entry name" value="PH domain-like"/>
    <property type="match status" value="1"/>
</dbReference>
<accession>L8GR91</accession>